<feature type="non-terminal residue" evidence="2">
    <location>
        <position position="82"/>
    </location>
</feature>
<dbReference type="Proteomes" id="UP000824469">
    <property type="component" value="Unassembled WGS sequence"/>
</dbReference>
<name>A0AA38GYL1_TAXCH</name>
<dbReference type="AlphaFoldDB" id="A0AA38GYL1"/>
<proteinExistence type="predicted"/>
<evidence type="ECO:0000313" key="3">
    <source>
        <dbReference type="Proteomes" id="UP000824469"/>
    </source>
</evidence>
<sequence length="82" mass="9262">NKQTTPVYGAEQEKPVDLNAMDCKNIQTRSGKIISSPPVIITEMTEETKTPSVVVPKKDEKEKDKEPNNNSTETPFPERFKE</sequence>
<organism evidence="2 3">
    <name type="scientific">Taxus chinensis</name>
    <name type="common">Chinese yew</name>
    <name type="synonym">Taxus wallichiana var. chinensis</name>
    <dbReference type="NCBI Taxonomy" id="29808"/>
    <lineage>
        <taxon>Eukaryota</taxon>
        <taxon>Viridiplantae</taxon>
        <taxon>Streptophyta</taxon>
        <taxon>Embryophyta</taxon>
        <taxon>Tracheophyta</taxon>
        <taxon>Spermatophyta</taxon>
        <taxon>Pinopsida</taxon>
        <taxon>Pinidae</taxon>
        <taxon>Conifers II</taxon>
        <taxon>Cupressales</taxon>
        <taxon>Taxaceae</taxon>
        <taxon>Taxus</taxon>
    </lineage>
</organism>
<keyword evidence="3" id="KW-1185">Reference proteome</keyword>
<gene>
    <name evidence="2" type="ORF">KI387_003200</name>
</gene>
<evidence type="ECO:0000313" key="2">
    <source>
        <dbReference type="EMBL" id="KAH9331092.1"/>
    </source>
</evidence>
<comment type="caution">
    <text evidence="2">The sequence shown here is derived from an EMBL/GenBank/DDBJ whole genome shotgun (WGS) entry which is preliminary data.</text>
</comment>
<feature type="region of interest" description="Disordered" evidence="1">
    <location>
        <begin position="45"/>
        <end position="82"/>
    </location>
</feature>
<dbReference type="EMBL" id="JAHRHJ020000001">
    <property type="protein sequence ID" value="KAH9331092.1"/>
    <property type="molecule type" value="Genomic_DNA"/>
</dbReference>
<feature type="compositionally biased region" description="Basic and acidic residues" evidence="1">
    <location>
        <begin position="56"/>
        <end position="67"/>
    </location>
</feature>
<feature type="non-terminal residue" evidence="2">
    <location>
        <position position="1"/>
    </location>
</feature>
<accession>A0AA38GYL1</accession>
<evidence type="ECO:0000256" key="1">
    <source>
        <dbReference type="SAM" id="MobiDB-lite"/>
    </source>
</evidence>
<reference evidence="2 3" key="1">
    <citation type="journal article" date="2021" name="Nat. Plants">
        <title>The Taxus genome provides insights into paclitaxel biosynthesis.</title>
        <authorList>
            <person name="Xiong X."/>
            <person name="Gou J."/>
            <person name="Liao Q."/>
            <person name="Li Y."/>
            <person name="Zhou Q."/>
            <person name="Bi G."/>
            <person name="Li C."/>
            <person name="Du R."/>
            <person name="Wang X."/>
            <person name="Sun T."/>
            <person name="Guo L."/>
            <person name="Liang H."/>
            <person name="Lu P."/>
            <person name="Wu Y."/>
            <person name="Zhang Z."/>
            <person name="Ro D.K."/>
            <person name="Shang Y."/>
            <person name="Huang S."/>
            <person name="Yan J."/>
        </authorList>
    </citation>
    <scope>NUCLEOTIDE SEQUENCE [LARGE SCALE GENOMIC DNA]</scope>
    <source>
        <strain evidence="2">Ta-2019</strain>
    </source>
</reference>
<protein>
    <submittedName>
        <fullName evidence="2">Uncharacterized protein</fullName>
    </submittedName>
</protein>